<keyword evidence="2" id="KW-0812">Transmembrane</keyword>
<evidence type="ECO:0000256" key="1">
    <source>
        <dbReference type="SAM" id="MobiDB-lite"/>
    </source>
</evidence>
<gene>
    <name evidence="3" type="primary">bv13a</name>
</gene>
<keyword evidence="2" id="KW-0472">Membrane</keyword>
<feature type="region of interest" description="Disordered" evidence="1">
    <location>
        <begin position="30"/>
        <end position="50"/>
    </location>
</feature>
<keyword evidence="2" id="KW-1133">Transmembrane helix</keyword>
<evidence type="ECO:0000313" key="3">
    <source>
        <dbReference type="EMBL" id="CBA62657.1"/>
    </source>
</evidence>
<protein>
    <submittedName>
        <fullName evidence="3">BVpp13a protein</fullName>
    </submittedName>
</protein>
<reference evidence="3" key="1">
    <citation type="submission" date="2009-08" db="EMBL/GenBank/DDBJ databases">
        <title>Identification of bracovirus particle proteins and analysis of their transcript levels at the stage of virion formation.</title>
        <authorList>
            <person name="Wetterwald C."/>
            <person name="Roth T."/>
            <person name="Kaeslin M."/>
            <person name="Anaheim M."/>
            <person name="Wespi G."/>
            <person name="Heller M."/>
            <person name="Meser P."/>
            <person name="Roditi I."/>
            <person name="Pfister-Wilhelm R."/>
            <person name="Bezier A."/>
            <person name="Gyapay G."/>
            <person name="Drezen J.M."/>
            <person name="Lanzrein B."/>
        </authorList>
    </citation>
    <scope>NUCLEOTIDE SEQUENCE</scope>
    <source>
        <tissue evidence="3">Ovary</tissue>
    </source>
</reference>
<dbReference type="AlphaFoldDB" id="D7FB48"/>
<accession>D7FB48</accession>
<sequence length="50" mass="5203">MDTQEWIVVSVILLVLALAAIGLGLYIFTKPPPKKLKNPPAGTAGESPSG</sequence>
<proteinExistence type="evidence at transcript level"/>
<dbReference type="EMBL" id="FN543455">
    <property type="protein sequence ID" value="CBA62657.1"/>
    <property type="molecule type" value="mRNA"/>
</dbReference>
<evidence type="ECO:0000256" key="2">
    <source>
        <dbReference type="SAM" id="Phobius"/>
    </source>
</evidence>
<name>D7FB48_9HYME</name>
<organism evidence="3">
    <name type="scientific">Chelonus inanitus</name>
    <dbReference type="NCBI Taxonomy" id="49201"/>
    <lineage>
        <taxon>Eukaryota</taxon>
        <taxon>Metazoa</taxon>
        <taxon>Ecdysozoa</taxon>
        <taxon>Arthropoda</taxon>
        <taxon>Hexapoda</taxon>
        <taxon>Insecta</taxon>
        <taxon>Pterygota</taxon>
        <taxon>Neoptera</taxon>
        <taxon>Endopterygota</taxon>
        <taxon>Hymenoptera</taxon>
        <taxon>Apocrita</taxon>
        <taxon>Ichneumonoidea</taxon>
        <taxon>Braconidae</taxon>
        <taxon>Cheloninae</taxon>
        <taxon>Chelonus</taxon>
    </lineage>
</organism>
<feature type="transmembrane region" description="Helical" evidence="2">
    <location>
        <begin position="6"/>
        <end position="28"/>
    </location>
</feature>